<evidence type="ECO:0000256" key="1">
    <source>
        <dbReference type="ARBA" id="ARBA00023015"/>
    </source>
</evidence>
<dbReference type="InterPro" id="IPR000485">
    <property type="entry name" value="AsnC-type_HTH_dom"/>
</dbReference>
<keyword evidence="1" id="KW-0805">Transcription regulation</keyword>
<dbReference type="InterPro" id="IPR019888">
    <property type="entry name" value="Tscrpt_reg_AsnC-like"/>
</dbReference>
<reference evidence="6" key="1">
    <citation type="submission" date="2018-07" db="EMBL/GenBank/DDBJ databases">
        <authorList>
            <person name="Safronova V.I."/>
            <person name="Chirak E.R."/>
            <person name="Sazanova A.L."/>
        </authorList>
    </citation>
    <scope>NUCLEOTIDE SEQUENCE [LARGE SCALE GENOMIC DNA]</scope>
    <source>
        <strain evidence="6">RCAM04685</strain>
    </source>
</reference>
<dbReference type="InterPro" id="IPR019887">
    <property type="entry name" value="Tscrpt_reg_AsnC/Lrp_C"/>
</dbReference>
<name>A0A370L0I7_9HYPH</name>
<comment type="caution">
    <text evidence="5">The sequence shown here is derived from an EMBL/GenBank/DDBJ whole genome shotgun (WGS) entry which is preliminary data.</text>
</comment>
<accession>A0A370L0I7</accession>
<proteinExistence type="predicted"/>
<dbReference type="AlphaFoldDB" id="A0A370L0I7"/>
<dbReference type="EMBL" id="QQTP01000015">
    <property type="protein sequence ID" value="RDJ20788.1"/>
    <property type="molecule type" value="Genomic_DNA"/>
</dbReference>
<sequence length="161" mass="17983">MTKTAALDRFDHALLALVQQDNQTPARLLAEQVGLSESAVLRRLRRLRAEGVIIADKAVVRPAALGLPLTLHVLVSLERESAAELDAFIRKTRSRPEVRQAWYVTGETDFVLLLQLPDMEAYDRFAREVFHDDPNVKAFRTIVAMREIVGPADARPLAAMA</sequence>
<dbReference type="GO" id="GO:0005829">
    <property type="term" value="C:cytosol"/>
    <property type="evidence" value="ECO:0007669"/>
    <property type="project" value="TreeGrafter"/>
</dbReference>
<dbReference type="SUPFAM" id="SSF46785">
    <property type="entry name" value="Winged helix' DNA-binding domain"/>
    <property type="match status" value="1"/>
</dbReference>
<evidence type="ECO:0000256" key="2">
    <source>
        <dbReference type="ARBA" id="ARBA00023125"/>
    </source>
</evidence>
<dbReference type="RefSeq" id="WP_114831604.1">
    <property type="nucleotide sequence ID" value="NZ_QQTO01000037.1"/>
</dbReference>
<dbReference type="GO" id="GO:0043565">
    <property type="term" value="F:sequence-specific DNA binding"/>
    <property type="evidence" value="ECO:0007669"/>
    <property type="project" value="InterPro"/>
</dbReference>
<evidence type="ECO:0000259" key="4">
    <source>
        <dbReference type="PROSITE" id="PS50956"/>
    </source>
</evidence>
<evidence type="ECO:0000313" key="5">
    <source>
        <dbReference type="EMBL" id="RDJ20788.1"/>
    </source>
</evidence>
<dbReference type="SUPFAM" id="SSF54909">
    <property type="entry name" value="Dimeric alpha+beta barrel"/>
    <property type="match status" value="1"/>
</dbReference>
<dbReference type="Gene3D" id="3.30.70.920">
    <property type="match status" value="1"/>
</dbReference>
<evidence type="ECO:0000256" key="3">
    <source>
        <dbReference type="ARBA" id="ARBA00023163"/>
    </source>
</evidence>
<organism evidence="5 6">
    <name type="scientific">Bosea caraganae</name>
    <dbReference type="NCBI Taxonomy" id="2763117"/>
    <lineage>
        <taxon>Bacteria</taxon>
        <taxon>Pseudomonadati</taxon>
        <taxon>Pseudomonadota</taxon>
        <taxon>Alphaproteobacteria</taxon>
        <taxon>Hyphomicrobiales</taxon>
        <taxon>Boseaceae</taxon>
        <taxon>Bosea</taxon>
    </lineage>
</organism>
<dbReference type="InterPro" id="IPR036388">
    <property type="entry name" value="WH-like_DNA-bd_sf"/>
</dbReference>
<dbReference type="InterPro" id="IPR036390">
    <property type="entry name" value="WH_DNA-bd_sf"/>
</dbReference>
<dbReference type="PROSITE" id="PS50956">
    <property type="entry name" value="HTH_ASNC_2"/>
    <property type="match status" value="1"/>
</dbReference>
<dbReference type="PRINTS" id="PR00033">
    <property type="entry name" value="HTHASNC"/>
</dbReference>
<dbReference type="OrthoDB" id="7856348at2"/>
<feature type="domain" description="HTH asnC-type" evidence="4">
    <location>
        <begin position="7"/>
        <end position="68"/>
    </location>
</feature>
<dbReference type="PANTHER" id="PTHR30154:SF34">
    <property type="entry name" value="TRANSCRIPTIONAL REGULATOR AZLB"/>
    <property type="match status" value="1"/>
</dbReference>
<dbReference type="SMART" id="SM00344">
    <property type="entry name" value="HTH_ASNC"/>
    <property type="match status" value="1"/>
</dbReference>
<dbReference type="Pfam" id="PF13412">
    <property type="entry name" value="HTH_24"/>
    <property type="match status" value="1"/>
</dbReference>
<keyword evidence="3" id="KW-0804">Transcription</keyword>
<keyword evidence="6" id="KW-1185">Reference proteome</keyword>
<evidence type="ECO:0000313" key="6">
    <source>
        <dbReference type="Proteomes" id="UP000255207"/>
    </source>
</evidence>
<dbReference type="Gene3D" id="1.10.10.10">
    <property type="entry name" value="Winged helix-like DNA-binding domain superfamily/Winged helix DNA-binding domain"/>
    <property type="match status" value="1"/>
</dbReference>
<dbReference type="InterPro" id="IPR011008">
    <property type="entry name" value="Dimeric_a/b-barrel"/>
</dbReference>
<dbReference type="Proteomes" id="UP000255207">
    <property type="component" value="Unassembled WGS sequence"/>
</dbReference>
<protein>
    <submittedName>
        <fullName evidence="5">Lrp/AsnC family transcriptional regulator</fullName>
    </submittedName>
</protein>
<dbReference type="PANTHER" id="PTHR30154">
    <property type="entry name" value="LEUCINE-RESPONSIVE REGULATORY PROTEIN"/>
    <property type="match status" value="1"/>
</dbReference>
<dbReference type="Pfam" id="PF01037">
    <property type="entry name" value="AsnC_trans_reg"/>
    <property type="match status" value="1"/>
</dbReference>
<keyword evidence="2" id="KW-0238">DNA-binding</keyword>
<dbReference type="GO" id="GO:0043200">
    <property type="term" value="P:response to amino acid"/>
    <property type="evidence" value="ECO:0007669"/>
    <property type="project" value="TreeGrafter"/>
</dbReference>
<gene>
    <name evidence="5" type="ORF">DWE98_22750</name>
</gene>